<dbReference type="Pfam" id="PF00078">
    <property type="entry name" value="RVT_1"/>
    <property type="match status" value="1"/>
</dbReference>
<name>A0A833XT74_JUGRE</name>
<proteinExistence type="predicted"/>
<reference evidence="3" key="1">
    <citation type="submission" date="2015-10" db="EMBL/GenBank/DDBJ databases">
        <authorList>
            <person name="Martinez-Garcia P.J."/>
            <person name="Crepeau M.W."/>
            <person name="Puiu D."/>
            <person name="Gonzalez-Ibeas D."/>
            <person name="Whalen J."/>
            <person name="Stevens K."/>
            <person name="Paul R."/>
            <person name="Butterfield T."/>
            <person name="Britton M."/>
            <person name="Reagan R."/>
            <person name="Chakraborty S."/>
            <person name="Walawage S.L."/>
            <person name="Vasquez-Gross H.A."/>
            <person name="Cardeno C."/>
            <person name="Famula R."/>
            <person name="Pratt K."/>
            <person name="Kuruganti S."/>
            <person name="Aradhya M.K."/>
            <person name="Leslie C.A."/>
            <person name="Dandekar A.M."/>
            <person name="Salzberg S.L."/>
            <person name="Wegrzyn J.L."/>
            <person name="Langley C.H."/>
            <person name="Neale D.B."/>
        </authorList>
    </citation>
    <scope>NUCLEOTIDE SEQUENCE</scope>
    <source>
        <tissue evidence="3">Leaves</tissue>
    </source>
</reference>
<dbReference type="PANTHER" id="PTHR33116:SF78">
    <property type="entry name" value="OS12G0587133 PROTEIN"/>
    <property type="match status" value="1"/>
</dbReference>
<evidence type="ECO:0000313" key="4">
    <source>
        <dbReference type="Proteomes" id="UP000619265"/>
    </source>
</evidence>
<dbReference type="PANTHER" id="PTHR33116">
    <property type="entry name" value="REVERSE TRANSCRIPTASE ZINC-BINDING DOMAIN-CONTAINING PROTEIN-RELATED-RELATED"/>
    <property type="match status" value="1"/>
</dbReference>
<dbReference type="Proteomes" id="UP000619265">
    <property type="component" value="Unassembled WGS sequence"/>
</dbReference>
<dbReference type="Gramene" id="Jr02_06410_p1">
    <property type="protein sequence ID" value="cds.Jr02_06410_p1"/>
    <property type="gene ID" value="Jr02_06410"/>
</dbReference>
<evidence type="ECO:0000259" key="2">
    <source>
        <dbReference type="Pfam" id="PF00078"/>
    </source>
</evidence>
<feature type="domain" description="Reverse transcriptase" evidence="2">
    <location>
        <begin position="19"/>
        <end position="131"/>
    </location>
</feature>
<feature type="non-terminal residue" evidence="3">
    <location>
        <position position="1"/>
    </location>
</feature>
<comment type="caution">
    <text evidence="3">The sequence shown here is derived from an EMBL/GenBank/DDBJ whole genome shotgun (WGS) entry which is preliminary data.</text>
</comment>
<dbReference type="InterPro" id="IPR000477">
    <property type="entry name" value="RT_dom"/>
</dbReference>
<accession>A0A833XT74</accession>
<dbReference type="EMBL" id="LIHL02000002">
    <property type="protein sequence ID" value="KAF5477107.1"/>
    <property type="molecule type" value="Genomic_DNA"/>
</dbReference>
<evidence type="ECO:0000256" key="1">
    <source>
        <dbReference type="SAM" id="MobiDB-lite"/>
    </source>
</evidence>
<feature type="region of interest" description="Disordered" evidence="1">
    <location>
        <begin position="340"/>
        <end position="362"/>
    </location>
</feature>
<feature type="compositionally biased region" description="Low complexity" evidence="1">
    <location>
        <begin position="344"/>
        <end position="362"/>
    </location>
</feature>
<dbReference type="AlphaFoldDB" id="A0A833XT74"/>
<sequence>MYRYKNNYLFLSKIPKNAFVKGRQILDSVLIANEVLDGRLKSREPGLLCKLDMEKAYDHVNWKFLLYLLARCGFGERWMKWIEFCISTVRFSILVNGSPVGFFDSSRGLRQEDPLSPLLFLFVMEVLSKMIVGLEEGGFLHYFSVGNVVSGLKVNLSKFEMVPMGNVPDVAALTSLLGCKVSSLPLQYLGLPLGAPFKSKQIWNPVVEKVERRLASWKRLYLSKGGRLTLIKSTLSNLPTYFLSLFPLPVKIANRIEKLQRDFLWSGLGDEFKFHLVNWNTVCTPVSGGGLGIHNLIKFNQALLGKWLWQYQQERGALWKSVIDAQVGEAWGGWCSKRLRRDSPSSTSSTPPRSRASWTSNH</sequence>
<reference evidence="3" key="2">
    <citation type="submission" date="2020-03" db="EMBL/GenBank/DDBJ databases">
        <title>Walnut 2.0.</title>
        <authorList>
            <person name="Marrano A."/>
            <person name="Britton M."/>
            <person name="Zimin A.V."/>
            <person name="Zaini P.A."/>
            <person name="Workman R."/>
            <person name="Puiu D."/>
            <person name="Bianco L."/>
            <person name="Allen B.J."/>
            <person name="Troggio M."/>
            <person name="Leslie C.A."/>
            <person name="Timp W."/>
            <person name="Dendekar A."/>
            <person name="Salzberg S.L."/>
            <person name="Neale D.B."/>
        </authorList>
    </citation>
    <scope>NUCLEOTIDE SEQUENCE</scope>
    <source>
        <tissue evidence="3">Leaves</tissue>
    </source>
</reference>
<organism evidence="3 4">
    <name type="scientific">Juglans regia</name>
    <name type="common">English walnut</name>
    <dbReference type="NCBI Taxonomy" id="51240"/>
    <lineage>
        <taxon>Eukaryota</taxon>
        <taxon>Viridiplantae</taxon>
        <taxon>Streptophyta</taxon>
        <taxon>Embryophyta</taxon>
        <taxon>Tracheophyta</taxon>
        <taxon>Spermatophyta</taxon>
        <taxon>Magnoliopsida</taxon>
        <taxon>eudicotyledons</taxon>
        <taxon>Gunneridae</taxon>
        <taxon>Pentapetalae</taxon>
        <taxon>rosids</taxon>
        <taxon>fabids</taxon>
        <taxon>Fagales</taxon>
        <taxon>Juglandaceae</taxon>
        <taxon>Juglans</taxon>
    </lineage>
</organism>
<gene>
    <name evidence="3" type="ORF">F2P56_003780</name>
</gene>
<evidence type="ECO:0000313" key="3">
    <source>
        <dbReference type="EMBL" id="KAF5477107.1"/>
    </source>
</evidence>
<protein>
    <recommendedName>
        <fullName evidence="2">Reverse transcriptase domain-containing protein</fullName>
    </recommendedName>
</protein>